<feature type="compositionally biased region" description="Basic and acidic residues" evidence="1">
    <location>
        <begin position="763"/>
        <end position="772"/>
    </location>
</feature>
<protein>
    <submittedName>
        <fullName evidence="2">Uncharacterized protein</fullName>
    </submittedName>
</protein>
<feature type="compositionally biased region" description="Polar residues" evidence="1">
    <location>
        <begin position="328"/>
        <end position="344"/>
    </location>
</feature>
<gene>
    <name evidence="2" type="ORF">K435DRAFT_772305</name>
</gene>
<evidence type="ECO:0000313" key="2">
    <source>
        <dbReference type="EMBL" id="THV07980.1"/>
    </source>
</evidence>
<feature type="region of interest" description="Disordered" evidence="1">
    <location>
        <begin position="222"/>
        <end position="241"/>
    </location>
</feature>
<accession>A0A4S8MX58</accession>
<feature type="compositionally biased region" description="Polar residues" evidence="1">
    <location>
        <begin position="351"/>
        <end position="366"/>
    </location>
</feature>
<dbReference type="Proteomes" id="UP000297245">
    <property type="component" value="Unassembled WGS sequence"/>
</dbReference>
<dbReference type="EMBL" id="ML179036">
    <property type="protein sequence ID" value="THV07980.1"/>
    <property type="molecule type" value="Genomic_DNA"/>
</dbReference>
<feature type="region of interest" description="Disordered" evidence="1">
    <location>
        <begin position="638"/>
        <end position="722"/>
    </location>
</feature>
<feature type="region of interest" description="Disordered" evidence="1">
    <location>
        <begin position="315"/>
        <end position="369"/>
    </location>
</feature>
<feature type="compositionally biased region" description="Polar residues" evidence="1">
    <location>
        <begin position="828"/>
        <end position="837"/>
    </location>
</feature>
<name>A0A4S8MX58_DENBC</name>
<keyword evidence="3" id="KW-1185">Reference proteome</keyword>
<feature type="compositionally biased region" description="Basic and acidic residues" evidence="1">
    <location>
        <begin position="707"/>
        <end position="718"/>
    </location>
</feature>
<feature type="compositionally biased region" description="Basic and acidic residues" evidence="1">
    <location>
        <begin position="653"/>
        <end position="666"/>
    </location>
</feature>
<sequence length="1273" mass="140122">MPVQVSAVEEPEVDFNSTLNLQLSFTAETATAVKALLKSAAALSRLSPHHRNRYLHSSEPPESEKCLKFVPGKWMSMSIAGFPTDDGPALGFTPIFSRERRIGGANSDARKEMKKAANPVLFAGSKSRSRRSSPKAVEKTVAPPIPNSMADLVAPVEVEQFFASNPTLQEVSNSHFPEDTRKINVGLSKVGLEETGLGIGEGELYKENMVVINGWETYVTSSPARSSSSSLNPNSSQEEDQLLDELLNEWRSSPDTELSSFDLLKDSRMDLPAIPRSRRIGGAGSAECEQRKSRPLAANKSYAAFLLESLSSHDMVPVPEDEPESPENTCESPGSRPKPSTSDQNAKEANVKNSCTFRSSSPSLSMIGQPPSVLEVPEALTSLDKELLGMSKPISNSLVKDFGAEIRSIYLPTLREEGLVKEDGGIDPMKIILKEKLDERGVGIAGKGPGSLFMEVPDLPPPTEHPPNEFFLPKKLSDYLVPNNGKSITTDVPLSQQYLKKVKGIQPIALQLSWVPFTVSGRLPTHLEVIDVSSLFPEVETVGYNKIKTDMEMRLGMSIGSTRKRVAELLKKTQDQNAELAEVVEKRRWECWDRSMWEDGEDDVFCEDIFRSELVLSREERKRLLGLANLGETAVVSAAEQSSAVGDSEDGEDPRSGKAGDLKLLEADGDGGDSDKENWDPRDLDLPQRPRERPDEILEPGRPPKRPRLDTPTHRKTGDIAADSNDDMLLEDDFFDDSGVCFFSGTNFPLWNSQEQDSILFKQERTDEDYRRNSSGRAARQHDLAVNNQQGTHPDLDFRSSSKDLATCSSSHHIEGPEQEANYDHSLPSENSNTYTEVPSDLRSPSHVQKLGNHADHDHSSQFEPLCPGTQIPDTRHDDVIALKIPLSGTEHYNADLSSLHQEIASSSITNDRTHSNASGSKQPGIPLNIEFLNHAAGIAEFASLRGKKLNLTHEPLSTSSTNVIAPGTIDSHSIHPSASAMTDSTLSNTSGSVRRETPAELVNSDTLQLPSLRSLPTSPHWYMASMDLLQKQALVRSLRSQDCGITLIERLSLDGVDVIIDSYTAIIFMNLPSLPVKCEDLVNLVSQQSWRYSRILVVFEAYPASLSLRSSNKIQGDAIDLNVYSPPVMKAVKKLRRDISVAEVCEEKDARCQVFLAFANTVEEAGFLTRLFGDMAEMEDVQTTGGLLWGDRGWLEGDTPDEEESMAAADGMNRFAAYMILCQIAVDDFIEMAPGERVTKFGPFVGDQRMILLNHIIEERSRALEESEIGAG</sequence>
<proteinExistence type="predicted"/>
<dbReference type="AlphaFoldDB" id="A0A4S8MX58"/>
<organism evidence="2 3">
    <name type="scientific">Dendrothele bispora (strain CBS 962.96)</name>
    <dbReference type="NCBI Taxonomy" id="1314807"/>
    <lineage>
        <taxon>Eukaryota</taxon>
        <taxon>Fungi</taxon>
        <taxon>Dikarya</taxon>
        <taxon>Basidiomycota</taxon>
        <taxon>Agaricomycotina</taxon>
        <taxon>Agaricomycetes</taxon>
        <taxon>Agaricomycetidae</taxon>
        <taxon>Agaricales</taxon>
        <taxon>Agaricales incertae sedis</taxon>
        <taxon>Dendrothele</taxon>
    </lineage>
</organism>
<reference evidence="2 3" key="1">
    <citation type="journal article" date="2019" name="Nat. Ecol. Evol.">
        <title>Megaphylogeny resolves global patterns of mushroom evolution.</title>
        <authorList>
            <person name="Varga T."/>
            <person name="Krizsan K."/>
            <person name="Foldi C."/>
            <person name="Dima B."/>
            <person name="Sanchez-Garcia M."/>
            <person name="Sanchez-Ramirez S."/>
            <person name="Szollosi G.J."/>
            <person name="Szarkandi J.G."/>
            <person name="Papp V."/>
            <person name="Albert L."/>
            <person name="Andreopoulos W."/>
            <person name="Angelini C."/>
            <person name="Antonin V."/>
            <person name="Barry K.W."/>
            <person name="Bougher N.L."/>
            <person name="Buchanan P."/>
            <person name="Buyck B."/>
            <person name="Bense V."/>
            <person name="Catcheside P."/>
            <person name="Chovatia M."/>
            <person name="Cooper J."/>
            <person name="Damon W."/>
            <person name="Desjardin D."/>
            <person name="Finy P."/>
            <person name="Geml J."/>
            <person name="Haridas S."/>
            <person name="Hughes K."/>
            <person name="Justo A."/>
            <person name="Karasinski D."/>
            <person name="Kautmanova I."/>
            <person name="Kiss B."/>
            <person name="Kocsube S."/>
            <person name="Kotiranta H."/>
            <person name="LaButti K.M."/>
            <person name="Lechner B.E."/>
            <person name="Liimatainen K."/>
            <person name="Lipzen A."/>
            <person name="Lukacs Z."/>
            <person name="Mihaltcheva S."/>
            <person name="Morgado L.N."/>
            <person name="Niskanen T."/>
            <person name="Noordeloos M.E."/>
            <person name="Ohm R.A."/>
            <person name="Ortiz-Santana B."/>
            <person name="Ovrebo C."/>
            <person name="Racz N."/>
            <person name="Riley R."/>
            <person name="Savchenko A."/>
            <person name="Shiryaev A."/>
            <person name="Soop K."/>
            <person name="Spirin V."/>
            <person name="Szebenyi C."/>
            <person name="Tomsovsky M."/>
            <person name="Tulloss R.E."/>
            <person name="Uehling J."/>
            <person name="Grigoriev I.V."/>
            <person name="Vagvolgyi C."/>
            <person name="Papp T."/>
            <person name="Martin F.M."/>
            <person name="Miettinen O."/>
            <person name="Hibbett D.S."/>
            <person name="Nagy L.G."/>
        </authorList>
    </citation>
    <scope>NUCLEOTIDE SEQUENCE [LARGE SCALE GENOMIC DNA]</scope>
    <source>
        <strain evidence="2 3">CBS 962.96</strain>
    </source>
</reference>
<feature type="compositionally biased region" description="Low complexity" evidence="1">
    <location>
        <begin position="222"/>
        <end position="236"/>
    </location>
</feature>
<feature type="region of interest" description="Disordered" evidence="1">
    <location>
        <begin position="763"/>
        <end position="844"/>
    </location>
</feature>
<evidence type="ECO:0000256" key="1">
    <source>
        <dbReference type="SAM" id="MobiDB-lite"/>
    </source>
</evidence>
<feature type="compositionally biased region" description="Basic and acidic residues" evidence="1">
    <location>
        <begin position="673"/>
        <end position="696"/>
    </location>
</feature>
<dbReference type="OrthoDB" id="2422840at2759"/>
<evidence type="ECO:0000313" key="3">
    <source>
        <dbReference type="Proteomes" id="UP000297245"/>
    </source>
</evidence>